<dbReference type="Gene3D" id="3.90.550.10">
    <property type="entry name" value="Spore Coat Polysaccharide Biosynthesis Protein SpsA, Chain A"/>
    <property type="match status" value="1"/>
</dbReference>
<accession>A0ABY6W8H4</accession>
<dbReference type="SUPFAM" id="SSF53448">
    <property type="entry name" value="Nucleotide-diphospho-sugar transferases"/>
    <property type="match status" value="1"/>
</dbReference>
<dbReference type="Proteomes" id="UP000366065">
    <property type="component" value="Unassembled WGS sequence"/>
</dbReference>
<gene>
    <name evidence="2" type="ORF">PCA20602_04093</name>
</gene>
<protein>
    <submittedName>
        <fullName evidence="2">Glycosyltransferase group 2</fullName>
    </submittedName>
</protein>
<evidence type="ECO:0000313" key="2">
    <source>
        <dbReference type="EMBL" id="VVE39604.1"/>
    </source>
</evidence>
<dbReference type="EMBL" id="CABPRV010000011">
    <property type="protein sequence ID" value="VVE39604.1"/>
    <property type="molecule type" value="Genomic_DNA"/>
</dbReference>
<dbReference type="Pfam" id="PF00535">
    <property type="entry name" value="Glycos_transf_2"/>
    <property type="match status" value="1"/>
</dbReference>
<organism evidence="2 3">
    <name type="scientific">Pandoraea capi</name>
    <dbReference type="NCBI Taxonomy" id="2508286"/>
    <lineage>
        <taxon>Bacteria</taxon>
        <taxon>Pseudomonadati</taxon>
        <taxon>Pseudomonadota</taxon>
        <taxon>Betaproteobacteria</taxon>
        <taxon>Burkholderiales</taxon>
        <taxon>Burkholderiaceae</taxon>
        <taxon>Pandoraea</taxon>
    </lineage>
</organism>
<evidence type="ECO:0000259" key="1">
    <source>
        <dbReference type="Pfam" id="PF00535"/>
    </source>
</evidence>
<name>A0ABY6W8H4_9BURK</name>
<evidence type="ECO:0000313" key="3">
    <source>
        <dbReference type="Proteomes" id="UP000366065"/>
    </source>
</evidence>
<dbReference type="PANTHER" id="PTHR22916">
    <property type="entry name" value="GLYCOSYLTRANSFERASE"/>
    <property type="match status" value="1"/>
</dbReference>
<comment type="caution">
    <text evidence="2">The sequence shown here is derived from an EMBL/GenBank/DDBJ whole genome shotgun (WGS) entry which is preliminary data.</text>
</comment>
<dbReference type="InterPro" id="IPR029044">
    <property type="entry name" value="Nucleotide-diphossugar_trans"/>
</dbReference>
<dbReference type="PANTHER" id="PTHR22916:SF3">
    <property type="entry name" value="UDP-GLCNAC:BETAGAL BETA-1,3-N-ACETYLGLUCOSAMINYLTRANSFERASE-LIKE PROTEIN 1"/>
    <property type="match status" value="1"/>
</dbReference>
<keyword evidence="3" id="KW-1185">Reference proteome</keyword>
<dbReference type="InterPro" id="IPR001173">
    <property type="entry name" value="Glyco_trans_2-like"/>
</dbReference>
<sequence>MHDDKRPAKVSVLVLTYNASKFIRESLDSVLDQNYDDLQIVVSDDASRDGTQDIVRAYAEKYPGIFTVNLNEKNVGITRNANIALSLCSGDFVAFHAGDDVMLPGKIHAQVDYFRKHPDCVLCYHNLEIFDSATGKVLGYYNGRKNPAREGTVRELIVHGCFAGGNAVMVRRESLPPGGYNEAFPVASDWLLWIATTVNGGRIGYVNQVLAKYRRHDSNTTSTSSSLNRQAILDALNTTNWVAVNHPEYVFDALRSYSIHLRLLRRLDGRKHYLRALFASIKVWPTIEAFGAIAISLLTLGRVKP</sequence>
<feature type="domain" description="Glycosyltransferase 2-like" evidence="1">
    <location>
        <begin position="11"/>
        <end position="165"/>
    </location>
</feature>
<proteinExistence type="predicted"/>
<reference evidence="2 3" key="1">
    <citation type="submission" date="2019-08" db="EMBL/GenBank/DDBJ databases">
        <authorList>
            <person name="Peeters C."/>
        </authorList>
    </citation>
    <scope>NUCLEOTIDE SEQUENCE [LARGE SCALE GENOMIC DNA]</scope>
    <source>
        <strain evidence="2 3">LMG 20602</strain>
    </source>
</reference>
<dbReference type="RefSeq" id="WP_150722757.1">
    <property type="nucleotide sequence ID" value="NZ_CABPRV010000011.1"/>
</dbReference>